<feature type="compositionally biased region" description="Basic and acidic residues" evidence="1">
    <location>
        <begin position="52"/>
        <end position="61"/>
    </location>
</feature>
<feature type="compositionally biased region" description="Basic and acidic residues" evidence="1">
    <location>
        <begin position="18"/>
        <end position="36"/>
    </location>
</feature>
<sequence>MPGVHNAEESELQSIRNNENHDQQVEEVRELTQNDRINRHLLAAFLQTINRRQEEPLRSNEEDTPDSEWLNDDNKSE</sequence>
<keyword evidence="3" id="KW-1185">Reference proteome</keyword>
<evidence type="ECO:0000256" key="1">
    <source>
        <dbReference type="SAM" id="MobiDB-lite"/>
    </source>
</evidence>
<protein>
    <submittedName>
        <fullName evidence="2">Uncharacterized protein</fullName>
    </submittedName>
</protein>
<gene>
    <name evidence="2" type="ORF">ABEB36_003198</name>
</gene>
<accession>A0ABD1F8C1</accession>
<evidence type="ECO:0000313" key="3">
    <source>
        <dbReference type="Proteomes" id="UP001566132"/>
    </source>
</evidence>
<feature type="region of interest" description="Disordered" evidence="1">
    <location>
        <begin position="52"/>
        <end position="77"/>
    </location>
</feature>
<reference evidence="2 3" key="1">
    <citation type="submission" date="2024-05" db="EMBL/GenBank/DDBJ databases">
        <title>Genetic variation in Jamaican populations of the coffee berry borer (Hypothenemus hampei).</title>
        <authorList>
            <person name="Errbii M."/>
            <person name="Myrie A."/>
        </authorList>
    </citation>
    <scope>NUCLEOTIDE SEQUENCE [LARGE SCALE GENOMIC DNA]</scope>
    <source>
        <strain evidence="2">JA-Hopewell-2020-01-JO</strain>
        <tissue evidence="2">Whole body</tissue>
    </source>
</reference>
<dbReference type="AlphaFoldDB" id="A0ABD1F8C1"/>
<evidence type="ECO:0000313" key="2">
    <source>
        <dbReference type="EMBL" id="KAL1513850.1"/>
    </source>
</evidence>
<feature type="region of interest" description="Disordered" evidence="1">
    <location>
        <begin position="1"/>
        <end position="36"/>
    </location>
</feature>
<feature type="compositionally biased region" description="Acidic residues" evidence="1">
    <location>
        <begin position="62"/>
        <end position="71"/>
    </location>
</feature>
<organism evidence="2 3">
    <name type="scientific">Hypothenemus hampei</name>
    <name type="common">Coffee berry borer</name>
    <dbReference type="NCBI Taxonomy" id="57062"/>
    <lineage>
        <taxon>Eukaryota</taxon>
        <taxon>Metazoa</taxon>
        <taxon>Ecdysozoa</taxon>
        <taxon>Arthropoda</taxon>
        <taxon>Hexapoda</taxon>
        <taxon>Insecta</taxon>
        <taxon>Pterygota</taxon>
        <taxon>Neoptera</taxon>
        <taxon>Endopterygota</taxon>
        <taxon>Coleoptera</taxon>
        <taxon>Polyphaga</taxon>
        <taxon>Cucujiformia</taxon>
        <taxon>Curculionidae</taxon>
        <taxon>Scolytinae</taxon>
        <taxon>Hypothenemus</taxon>
    </lineage>
</organism>
<name>A0ABD1F8C1_HYPHA</name>
<dbReference type="Proteomes" id="UP001566132">
    <property type="component" value="Unassembled WGS sequence"/>
</dbReference>
<dbReference type="EMBL" id="JBDJPC010000002">
    <property type="protein sequence ID" value="KAL1513850.1"/>
    <property type="molecule type" value="Genomic_DNA"/>
</dbReference>
<proteinExistence type="predicted"/>
<comment type="caution">
    <text evidence="2">The sequence shown here is derived from an EMBL/GenBank/DDBJ whole genome shotgun (WGS) entry which is preliminary data.</text>
</comment>